<dbReference type="OMA" id="QVKIWND"/>
<organism evidence="1 2">
    <name type="scientific">Paramecium primaurelia</name>
    <dbReference type="NCBI Taxonomy" id="5886"/>
    <lineage>
        <taxon>Eukaryota</taxon>
        <taxon>Sar</taxon>
        <taxon>Alveolata</taxon>
        <taxon>Ciliophora</taxon>
        <taxon>Intramacronucleata</taxon>
        <taxon>Oligohymenophorea</taxon>
        <taxon>Peniculida</taxon>
        <taxon>Parameciidae</taxon>
        <taxon>Paramecium</taxon>
    </lineage>
</organism>
<protein>
    <submittedName>
        <fullName evidence="1">Uncharacterized protein</fullName>
    </submittedName>
</protein>
<reference evidence="1" key="1">
    <citation type="submission" date="2021-01" db="EMBL/GenBank/DDBJ databases">
        <authorList>
            <consortium name="Genoscope - CEA"/>
            <person name="William W."/>
        </authorList>
    </citation>
    <scope>NUCLEOTIDE SEQUENCE</scope>
</reference>
<accession>A0A8S1PTX0</accession>
<evidence type="ECO:0000313" key="1">
    <source>
        <dbReference type="EMBL" id="CAD8106444.1"/>
    </source>
</evidence>
<dbReference type="Proteomes" id="UP000688137">
    <property type="component" value="Unassembled WGS sequence"/>
</dbReference>
<dbReference type="AlphaFoldDB" id="A0A8S1PTX0"/>
<name>A0A8S1PTX0_PARPR</name>
<sequence length="70" mass="8219">MNSNSNKDVQVKIWNDEIEVSQEAQTVKKTEIYPQRLSFLVIETSNDELSYRNLLKYKCALAKRIKKART</sequence>
<keyword evidence="2" id="KW-1185">Reference proteome</keyword>
<gene>
    <name evidence="1" type="ORF">PPRIM_AZ9-3.1.T1300124</name>
</gene>
<proteinExistence type="predicted"/>
<dbReference type="EMBL" id="CAJJDM010000133">
    <property type="protein sequence ID" value="CAD8106444.1"/>
    <property type="molecule type" value="Genomic_DNA"/>
</dbReference>
<comment type="caution">
    <text evidence="1">The sequence shown here is derived from an EMBL/GenBank/DDBJ whole genome shotgun (WGS) entry which is preliminary data.</text>
</comment>
<evidence type="ECO:0000313" key="2">
    <source>
        <dbReference type="Proteomes" id="UP000688137"/>
    </source>
</evidence>